<evidence type="ECO:0000256" key="4">
    <source>
        <dbReference type="SAM" id="MobiDB-lite"/>
    </source>
</evidence>
<reference evidence="6 7" key="1">
    <citation type="journal article" date="2015" name="Genome Announc.">
        <title>Expanding the biotechnology potential of lactobacilli through comparative genomics of 213 strains and associated genera.</title>
        <authorList>
            <person name="Sun Z."/>
            <person name="Harris H.M."/>
            <person name="McCann A."/>
            <person name="Guo C."/>
            <person name="Argimon S."/>
            <person name="Zhang W."/>
            <person name="Yang X."/>
            <person name="Jeffery I.B."/>
            <person name="Cooney J.C."/>
            <person name="Kagawa T.F."/>
            <person name="Liu W."/>
            <person name="Song Y."/>
            <person name="Salvetti E."/>
            <person name="Wrobel A."/>
            <person name="Rasinkangas P."/>
            <person name="Parkhill J."/>
            <person name="Rea M.C."/>
            <person name="O'Sullivan O."/>
            <person name="Ritari J."/>
            <person name="Douillard F.P."/>
            <person name="Paul Ross R."/>
            <person name="Yang R."/>
            <person name="Briner A.E."/>
            <person name="Felis G.E."/>
            <person name="de Vos W.M."/>
            <person name="Barrangou R."/>
            <person name="Klaenhammer T.R."/>
            <person name="Caufield P.W."/>
            <person name="Cui Y."/>
            <person name="Zhang H."/>
            <person name="O'Toole P.W."/>
        </authorList>
    </citation>
    <scope>NUCLEOTIDE SEQUENCE [LARGE SCALE GENOMIC DNA]</scope>
    <source>
        <strain evidence="6 7">DSM 20001</strain>
    </source>
</reference>
<feature type="compositionally biased region" description="Pro residues" evidence="4">
    <location>
        <begin position="89"/>
        <end position="102"/>
    </location>
</feature>
<evidence type="ECO:0000256" key="2">
    <source>
        <dbReference type="ARBA" id="ARBA00024446"/>
    </source>
</evidence>
<dbReference type="Proteomes" id="UP000051181">
    <property type="component" value="Unassembled WGS sequence"/>
</dbReference>
<sequence>MNDALGMVEVIGYACAVSVADTMVKTAAVDIQGLQRAKGSGWLTIKVTGSVAAVEASVNAGKAQAQRDHLYVTSKVIPRLGTGLGPTFLPQPKPKPQPPVTPEPKTTSKVAPVSAAASAADSAATSVSASAISEAAAVSHASKPTTEPTPATHYTCNLCKDPACPRKKGEPRASCIHFNEVEAEQNKSSHKK</sequence>
<dbReference type="RefSeq" id="WP_010010198.1">
    <property type="nucleotide sequence ID" value="NZ_AZCN01000004.1"/>
</dbReference>
<evidence type="ECO:0000313" key="7">
    <source>
        <dbReference type="Proteomes" id="UP000051181"/>
    </source>
</evidence>
<dbReference type="PANTHER" id="PTHR33941">
    <property type="entry name" value="PROPANEDIOL UTILIZATION PROTEIN PDUA"/>
    <property type="match status" value="1"/>
</dbReference>
<protein>
    <submittedName>
        <fullName evidence="6">Microcompartments protein</fullName>
    </submittedName>
</protein>
<comment type="caution">
    <text evidence="6">The sequence shown here is derived from an EMBL/GenBank/DDBJ whole genome shotgun (WGS) entry which is preliminary data.</text>
</comment>
<comment type="subcellular location">
    <subcellularLocation>
        <location evidence="1">Bacterial microcompartment</location>
    </subcellularLocation>
</comment>
<dbReference type="InterPro" id="IPR037233">
    <property type="entry name" value="CcmK-like_sf"/>
</dbReference>
<name>A0A0R1FIR6_9LACO</name>
<comment type="similarity">
    <text evidence="3">Belongs to the bacterial microcompartments protein family.</text>
</comment>
<organism evidence="6 7">
    <name type="scientific">Loigolactobacillus coryniformis subsp. coryniformis KCTC 3167 = DSM 20001</name>
    <dbReference type="NCBI Taxonomy" id="913848"/>
    <lineage>
        <taxon>Bacteria</taxon>
        <taxon>Bacillati</taxon>
        <taxon>Bacillota</taxon>
        <taxon>Bacilli</taxon>
        <taxon>Lactobacillales</taxon>
        <taxon>Lactobacillaceae</taxon>
        <taxon>Loigolactobacillus</taxon>
    </lineage>
</organism>
<dbReference type="GO" id="GO:0031469">
    <property type="term" value="C:bacterial microcompartment"/>
    <property type="evidence" value="ECO:0007669"/>
    <property type="project" value="UniProtKB-SubCell"/>
</dbReference>
<evidence type="ECO:0000259" key="5">
    <source>
        <dbReference type="PROSITE" id="PS51930"/>
    </source>
</evidence>
<dbReference type="PANTHER" id="PTHR33941:SF11">
    <property type="entry name" value="BACTERIAL MICROCOMPARTMENT SHELL PROTEIN PDUJ"/>
    <property type="match status" value="1"/>
</dbReference>
<dbReference type="SUPFAM" id="SSF143414">
    <property type="entry name" value="CcmK-like"/>
    <property type="match status" value="1"/>
</dbReference>
<evidence type="ECO:0000256" key="3">
    <source>
        <dbReference type="PROSITE-ProRule" id="PRU01278"/>
    </source>
</evidence>
<dbReference type="PATRIC" id="fig|913848.6.peg.1541"/>
<accession>A0A0R1FIR6</accession>
<dbReference type="Gene3D" id="3.30.70.1710">
    <property type="match status" value="1"/>
</dbReference>
<gene>
    <name evidence="6" type="ORF">FD22_GL001502</name>
</gene>
<dbReference type="Pfam" id="PF00936">
    <property type="entry name" value="BMC"/>
    <property type="match status" value="1"/>
</dbReference>
<feature type="domain" description="BMC" evidence="5">
    <location>
        <begin position="4"/>
        <end position="89"/>
    </location>
</feature>
<dbReference type="InterPro" id="IPR050575">
    <property type="entry name" value="BMC_shell"/>
</dbReference>
<dbReference type="SMART" id="SM00877">
    <property type="entry name" value="BMC"/>
    <property type="match status" value="1"/>
</dbReference>
<dbReference type="eggNOG" id="COG4577">
    <property type="taxonomic scope" value="Bacteria"/>
</dbReference>
<keyword evidence="2" id="KW-1283">Bacterial microcompartment</keyword>
<dbReference type="GeneID" id="65916460"/>
<dbReference type="InterPro" id="IPR044872">
    <property type="entry name" value="CcmK/CsoS1_BMC"/>
</dbReference>
<feature type="region of interest" description="Disordered" evidence="4">
    <location>
        <begin position="83"/>
        <end position="111"/>
    </location>
</feature>
<dbReference type="InterPro" id="IPR000249">
    <property type="entry name" value="BMC_dom"/>
</dbReference>
<evidence type="ECO:0000256" key="1">
    <source>
        <dbReference type="ARBA" id="ARBA00024322"/>
    </source>
</evidence>
<dbReference type="AlphaFoldDB" id="A0A0R1FIR6"/>
<proteinExistence type="inferred from homology"/>
<dbReference type="EMBL" id="AZCN01000004">
    <property type="protein sequence ID" value="KRK19058.1"/>
    <property type="molecule type" value="Genomic_DNA"/>
</dbReference>
<evidence type="ECO:0000313" key="6">
    <source>
        <dbReference type="EMBL" id="KRK19058.1"/>
    </source>
</evidence>
<dbReference type="PROSITE" id="PS51930">
    <property type="entry name" value="BMC_2"/>
    <property type="match status" value="1"/>
</dbReference>